<keyword evidence="2" id="KW-1185">Reference proteome</keyword>
<dbReference type="Proteomes" id="UP000781958">
    <property type="component" value="Unassembled WGS sequence"/>
</dbReference>
<evidence type="ECO:0000313" key="1">
    <source>
        <dbReference type="EMBL" id="MBP2297192.1"/>
    </source>
</evidence>
<gene>
    <name evidence="1" type="ORF">J2851_007011</name>
</gene>
<organism evidence="1 2">
    <name type="scientific">Azospirillum rugosum</name>
    <dbReference type="NCBI Taxonomy" id="416170"/>
    <lineage>
        <taxon>Bacteria</taxon>
        <taxon>Pseudomonadati</taxon>
        <taxon>Pseudomonadota</taxon>
        <taxon>Alphaproteobacteria</taxon>
        <taxon>Rhodospirillales</taxon>
        <taxon>Azospirillaceae</taxon>
        <taxon>Azospirillum</taxon>
    </lineage>
</organism>
<sequence>MAQSNGLYTTPAYIWNVSINDAQGNQVGIAGSANYSGGTGGTNFQLFASTAPLTSGQSYIISGYKVPNNAHVEFPAATVKETVGAIIYLSTTGWEVIPG</sequence>
<dbReference type="RefSeq" id="WP_209773725.1">
    <property type="nucleotide sequence ID" value="NZ_JAGINP010000045.1"/>
</dbReference>
<comment type="caution">
    <text evidence="1">The sequence shown here is derived from an EMBL/GenBank/DDBJ whole genome shotgun (WGS) entry which is preliminary data.</text>
</comment>
<evidence type="ECO:0000313" key="2">
    <source>
        <dbReference type="Proteomes" id="UP000781958"/>
    </source>
</evidence>
<proteinExistence type="predicted"/>
<accession>A0ABS4SXI3</accession>
<protein>
    <submittedName>
        <fullName evidence="1">Uncharacterized protein</fullName>
    </submittedName>
</protein>
<reference evidence="1 2" key="1">
    <citation type="submission" date="2021-03" db="EMBL/GenBank/DDBJ databases">
        <title>Genomic Encyclopedia of Type Strains, Phase III (KMG-III): the genomes of soil and plant-associated and newly described type strains.</title>
        <authorList>
            <person name="Whitman W."/>
        </authorList>
    </citation>
    <scope>NUCLEOTIDE SEQUENCE [LARGE SCALE GENOMIC DNA]</scope>
    <source>
        <strain evidence="1 2">IMMIB AFH-6</strain>
    </source>
</reference>
<name>A0ABS4SXI3_9PROT</name>
<dbReference type="EMBL" id="JAGINP010000045">
    <property type="protein sequence ID" value="MBP2297192.1"/>
    <property type="molecule type" value="Genomic_DNA"/>
</dbReference>